<evidence type="ECO:0008006" key="3">
    <source>
        <dbReference type="Google" id="ProtNLM"/>
    </source>
</evidence>
<evidence type="ECO:0000313" key="2">
    <source>
        <dbReference type="Proteomes" id="UP000177376"/>
    </source>
</evidence>
<sequence length="189" mass="22325">MLDLKYLQIKNREELPYLLKYLGLNGQGIEIGVQQGIYSQCILERSDLKLLYLCDPWRQLDNGWEPASNISDKLWQADLKTTIKQLSSYENRYTILRKTSLEAVNDFTDESLDFVYLDADHRYEYVKEDLAKWFPKVKTGGIFAGHDYHDGNPDLPKEYYGVKQAVNEFFGQRQFFVTKDKWPSWYLIK</sequence>
<dbReference type="Proteomes" id="UP000177376">
    <property type="component" value="Unassembled WGS sequence"/>
</dbReference>
<dbReference type="Pfam" id="PF13578">
    <property type="entry name" value="Methyltransf_24"/>
    <property type="match status" value="1"/>
</dbReference>
<accession>A0A1G1YJ16</accession>
<dbReference type="InterPro" id="IPR029063">
    <property type="entry name" value="SAM-dependent_MTases_sf"/>
</dbReference>
<protein>
    <recommendedName>
        <fullName evidence="3">Methyltransferase</fullName>
    </recommendedName>
</protein>
<organism evidence="1 2">
    <name type="scientific">Candidatus Buchananbacteria bacterium RIFCSPLOWO2_01_FULL_39_33</name>
    <dbReference type="NCBI Taxonomy" id="1797543"/>
    <lineage>
        <taxon>Bacteria</taxon>
        <taxon>Candidatus Buchananiibacteriota</taxon>
    </lineage>
</organism>
<dbReference type="PANTHER" id="PTHR37909">
    <property type="entry name" value="S-ADENOSYL-L-METHIONINE-DEPENDENT METHYLTRANSFERASES SUPERFAMILY PROTEIN"/>
    <property type="match status" value="1"/>
</dbReference>
<comment type="caution">
    <text evidence="1">The sequence shown here is derived from an EMBL/GenBank/DDBJ whole genome shotgun (WGS) entry which is preliminary data.</text>
</comment>
<dbReference type="AlphaFoldDB" id="A0A1G1YJ16"/>
<evidence type="ECO:0000313" key="1">
    <source>
        <dbReference type="EMBL" id="OGY52335.1"/>
    </source>
</evidence>
<dbReference type="EMBL" id="MHIM01000021">
    <property type="protein sequence ID" value="OGY52335.1"/>
    <property type="molecule type" value="Genomic_DNA"/>
</dbReference>
<reference evidence="1 2" key="1">
    <citation type="journal article" date="2016" name="Nat. Commun.">
        <title>Thousands of microbial genomes shed light on interconnected biogeochemical processes in an aquifer system.</title>
        <authorList>
            <person name="Anantharaman K."/>
            <person name="Brown C.T."/>
            <person name="Hug L.A."/>
            <person name="Sharon I."/>
            <person name="Castelle C.J."/>
            <person name="Probst A.J."/>
            <person name="Thomas B.C."/>
            <person name="Singh A."/>
            <person name="Wilkins M.J."/>
            <person name="Karaoz U."/>
            <person name="Brodie E.L."/>
            <person name="Williams K.H."/>
            <person name="Hubbard S.S."/>
            <person name="Banfield J.F."/>
        </authorList>
    </citation>
    <scope>NUCLEOTIDE SEQUENCE [LARGE SCALE GENOMIC DNA]</scope>
</reference>
<dbReference type="Gene3D" id="3.40.50.150">
    <property type="entry name" value="Vaccinia Virus protein VP39"/>
    <property type="match status" value="1"/>
</dbReference>
<name>A0A1G1YJ16_9BACT</name>
<dbReference type="SUPFAM" id="SSF53335">
    <property type="entry name" value="S-adenosyl-L-methionine-dependent methyltransferases"/>
    <property type="match status" value="1"/>
</dbReference>
<dbReference type="PANTHER" id="PTHR37909:SF1">
    <property type="entry name" value="S-ADENOSYL-L-METHIONINE-DEPENDENT METHYLTRANSFERASES SUPERFAMILY PROTEIN"/>
    <property type="match status" value="1"/>
</dbReference>
<proteinExistence type="predicted"/>
<gene>
    <name evidence="1" type="ORF">A3A02_04705</name>
</gene>